<keyword evidence="1" id="KW-0175">Coiled coil</keyword>
<name>A0A8S3J216_9BILA</name>
<dbReference type="GO" id="GO:0005814">
    <property type="term" value="C:centriole"/>
    <property type="evidence" value="ECO:0007669"/>
    <property type="project" value="TreeGrafter"/>
</dbReference>
<protein>
    <submittedName>
        <fullName evidence="2">Uncharacterized protein</fullName>
    </submittedName>
</protein>
<dbReference type="PANTHER" id="PTHR34343:SF1">
    <property type="entry name" value="SEROLOGICALLY DEFINED COLON CANCER ANTIGEN 8"/>
    <property type="match status" value="1"/>
</dbReference>
<evidence type="ECO:0000256" key="1">
    <source>
        <dbReference type="SAM" id="Coils"/>
    </source>
</evidence>
<feature type="non-terminal residue" evidence="2">
    <location>
        <position position="1"/>
    </location>
</feature>
<organism evidence="2 3">
    <name type="scientific">Rotaria magnacalcarata</name>
    <dbReference type="NCBI Taxonomy" id="392030"/>
    <lineage>
        <taxon>Eukaryota</taxon>
        <taxon>Metazoa</taxon>
        <taxon>Spiralia</taxon>
        <taxon>Gnathifera</taxon>
        <taxon>Rotifera</taxon>
        <taxon>Eurotatoria</taxon>
        <taxon>Bdelloidea</taxon>
        <taxon>Philodinida</taxon>
        <taxon>Philodinidae</taxon>
        <taxon>Rotaria</taxon>
    </lineage>
</organism>
<accession>A0A8S3J216</accession>
<dbReference type="GO" id="GO:0001764">
    <property type="term" value="P:neuron migration"/>
    <property type="evidence" value="ECO:0007669"/>
    <property type="project" value="TreeGrafter"/>
</dbReference>
<dbReference type="GO" id="GO:0007098">
    <property type="term" value="P:centrosome cycle"/>
    <property type="evidence" value="ECO:0007669"/>
    <property type="project" value="InterPro"/>
</dbReference>
<reference evidence="2" key="1">
    <citation type="submission" date="2021-02" db="EMBL/GenBank/DDBJ databases">
        <authorList>
            <person name="Nowell W R."/>
        </authorList>
    </citation>
    <scope>NUCLEOTIDE SEQUENCE</scope>
</reference>
<dbReference type="Pfam" id="PF15964">
    <property type="entry name" value="CCCAP"/>
    <property type="match status" value="1"/>
</dbReference>
<feature type="non-terminal residue" evidence="2">
    <location>
        <position position="123"/>
    </location>
</feature>
<dbReference type="GO" id="GO:0035148">
    <property type="term" value="P:tube formation"/>
    <property type="evidence" value="ECO:0007669"/>
    <property type="project" value="TreeGrafter"/>
</dbReference>
<dbReference type="PANTHER" id="PTHR34343">
    <property type="entry name" value="SEROLOGICALLY DEFINED COLON CANCER ANTIGEN 8"/>
    <property type="match status" value="1"/>
</dbReference>
<evidence type="ECO:0000313" key="2">
    <source>
        <dbReference type="EMBL" id="CAF5209207.1"/>
    </source>
</evidence>
<dbReference type="InterPro" id="IPR031887">
    <property type="entry name" value="SDCCAG8"/>
</dbReference>
<dbReference type="EMBL" id="CAJOBI010338312">
    <property type="protein sequence ID" value="CAF5209207.1"/>
    <property type="molecule type" value="Genomic_DNA"/>
</dbReference>
<comment type="caution">
    <text evidence="2">The sequence shown here is derived from an EMBL/GenBank/DDBJ whole genome shotgun (WGS) entry which is preliminary data.</text>
</comment>
<proteinExistence type="predicted"/>
<sequence>EGKCAQYELTIDRLIREKASLTADLDVWKERIKGQEIDLSQTSDYIKLKIQQAMRERDQANNNTVQIRSDFEKFLSQSNQNLIQLHHQLGSTQTRLNEIENELLQSKKQCLDLIEEINRLTRE</sequence>
<feature type="coiled-coil region" evidence="1">
    <location>
        <begin position="4"/>
        <end position="123"/>
    </location>
</feature>
<dbReference type="GO" id="GO:0005813">
    <property type="term" value="C:centrosome"/>
    <property type="evidence" value="ECO:0007669"/>
    <property type="project" value="InterPro"/>
</dbReference>
<gene>
    <name evidence="2" type="ORF">SMN809_LOCUS77824</name>
</gene>
<evidence type="ECO:0000313" key="3">
    <source>
        <dbReference type="Proteomes" id="UP000676336"/>
    </source>
</evidence>
<dbReference type="AlphaFoldDB" id="A0A8S3J216"/>
<dbReference type="Proteomes" id="UP000676336">
    <property type="component" value="Unassembled WGS sequence"/>
</dbReference>
<dbReference type="GO" id="GO:0030010">
    <property type="term" value="P:establishment of cell polarity"/>
    <property type="evidence" value="ECO:0007669"/>
    <property type="project" value="TreeGrafter"/>
</dbReference>